<comment type="caution">
    <text evidence="2">The sequence shown here is derived from an EMBL/GenBank/DDBJ whole genome shotgun (WGS) entry which is preliminary data.</text>
</comment>
<dbReference type="EMBL" id="JARBHB010000010">
    <property type="protein sequence ID" value="KAJ8874360.1"/>
    <property type="molecule type" value="Genomic_DNA"/>
</dbReference>
<name>A0ABQ9GQM9_9NEOP</name>
<dbReference type="Proteomes" id="UP001159363">
    <property type="component" value="Chromosome 9"/>
</dbReference>
<gene>
    <name evidence="2" type="ORF">PR048_025208</name>
</gene>
<accession>A0ABQ9GQM9</accession>
<proteinExistence type="predicted"/>
<feature type="region of interest" description="Disordered" evidence="1">
    <location>
        <begin position="287"/>
        <end position="319"/>
    </location>
</feature>
<feature type="compositionally biased region" description="Polar residues" evidence="1">
    <location>
        <begin position="91"/>
        <end position="108"/>
    </location>
</feature>
<evidence type="ECO:0000313" key="2">
    <source>
        <dbReference type="EMBL" id="KAJ8874360.1"/>
    </source>
</evidence>
<feature type="region of interest" description="Disordered" evidence="1">
    <location>
        <begin position="87"/>
        <end position="111"/>
    </location>
</feature>
<reference evidence="2 3" key="1">
    <citation type="submission" date="2023-02" db="EMBL/GenBank/DDBJ databases">
        <title>LHISI_Scaffold_Assembly.</title>
        <authorList>
            <person name="Stuart O.P."/>
            <person name="Cleave R."/>
            <person name="Magrath M.J.L."/>
            <person name="Mikheyev A.S."/>
        </authorList>
    </citation>
    <scope>NUCLEOTIDE SEQUENCE [LARGE SCALE GENOMIC DNA]</scope>
    <source>
        <strain evidence="2">Daus_M_001</strain>
        <tissue evidence="2">Leg muscle</tissue>
    </source>
</reference>
<keyword evidence="3" id="KW-1185">Reference proteome</keyword>
<sequence length="462" mass="50859">MFFDSTACIWEGLGEFHYLIADSQDAWSFVKTCSLLAQRNTSVVDAARDACVCLSTPGQGRSHRADEHTEVKQLLVLQTPAARARKMGSPACNTPFPSASRNQRTGTPASKERPRCFASVHLATLRRDVSQSDAMRRDATLAADDELINFLGPRLFHLGEPGSIPGGVALVFSYVRIVLDDAACWRGFSRGSAVSPALSFRRCSILISLHPNRSQDIDYVTWYAGAEGDEDDGGDAIADAERAAEVGGDVADDRRHDADGEDGHDEADVATQQLYAPTPPPHSSLVLHPPPSPTHTHTHAHTQGRTYHELSGGQTTQPRELSSYKCRVTAVVSCLSGLCDYGIRNFPPRPKLLPVSAGPHQRLACATLRSYSRIPDRAKPGYFNCVVCHEVIVSGLTTLQMLHRRLHPGIDCSRKNRTVHKERCANTFTATCMNMWCARWHKRWERPASDHLSKCGVSELRK</sequence>
<evidence type="ECO:0000313" key="3">
    <source>
        <dbReference type="Proteomes" id="UP001159363"/>
    </source>
</evidence>
<protein>
    <recommendedName>
        <fullName evidence="4">C2H2-type domain-containing protein</fullName>
    </recommendedName>
</protein>
<evidence type="ECO:0000256" key="1">
    <source>
        <dbReference type="SAM" id="MobiDB-lite"/>
    </source>
</evidence>
<evidence type="ECO:0008006" key="4">
    <source>
        <dbReference type="Google" id="ProtNLM"/>
    </source>
</evidence>
<organism evidence="2 3">
    <name type="scientific">Dryococelus australis</name>
    <dbReference type="NCBI Taxonomy" id="614101"/>
    <lineage>
        <taxon>Eukaryota</taxon>
        <taxon>Metazoa</taxon>
        <taxon>Ecdysozoa</taxon>
        <taxon>Arthropoda</taxon>
        <taxon>Hexapoda</taxon>
        <taxon>Insecta</taxon>
        <taxon>Pterygota</taxon>
        <taxon>Neoptera</taxon>
        <taxon>Polyneoptera</taxon>
        <taxon>Phasmatodea</taxon>
        <taxon>Verophasmatodea</taxon>
        <taxon>Anareolatae</taxon>
        <taxon>Phasmatidae</taxon>
        <taxon>Eurycanthinae</taxon>
        <taxon>Dryococelus</taxon>
    </lineage>
</organism>
<feature type="region of interest" description="Disordered" evidence="1">
    <location>
        <begin position="243"/>
        <end position="264"/>
    </location>
</feature>